<comment type="caution">
    <text evidence="2">The sequence shown here is derived from an EMBL/GenBank/DDBJ whole genome shotgun (WGS) entry which is preliminary data.</text>
</comment>
<name>A0A5F2BDZ2_9LEPT</name>
<keyword evidence="1" id="KW-0472">Membrane</keyword>
<gene>
    <name evidence="2" type="ORF">EHQ76_09115</name>
</gene>
<evidence type="ECO:0000313" key="2">
    <source>
        <dbReference type="EMBL" id="TGM03793.1"/>
    </source>
</evidence>
<dbReference type="EMBL" id="RQGN01000044">
    <property type="protein sequence ID" value="TGM03793.1"/>
    <property type="molecule type" value="Genomic_DNA"/>
</dbReference>
<evidence type="ECO:0000256" key="1">
    <source>
        <dbReference type="SAM" id="Phobius"/>
    </source>
</evidence>
<evidence type="ECO:0000313" key="3">
    <source>
        <dbReference type="Proteomes" id="UP000298429"/>
    </source>
</evidence>
<feature type="transmembrane region" description="Helical" evidence="1">
    <location>
        <begin position="211"/>
        <end position="232"/>
    </location>
</feature>
<feature type="transmembrane region" description="Helical" evidence="1">
    <location>
        <begin position="314"/>
        <end position="335"/>
    </location>
</feature>
<sequence length="338" mass="39379">MKEEESEHTLVSYEHEEQNRKKRIDLQSTFHLLTAKPDSVIKAFYQKIRIDKNDILDLCMHVSEKLKTHDIDALTSSVDYYFSDNYTEQYSSFAAFENDPLQISKITESISLKWDFLLKIKGFEVPQRHTLIVKISTSVRPIQFMQALFSKDPDEMDKYEIDIAPVIARTDFISHSISQELIKNVDDWVISRPQNLEHSGIFKFIVRYQKAISNIISYSMPLSILIVGISYLDYLFSDQNALITPLLLRNSLLWLLLSLTGIFSFWKFGLHLTNKFERQILYLSSRVAIFNVTRGDKNNIEKLIKQNRKSFWKIFLSITSSILIDLISATVVYLLNGR</sequence>
<accession>A0A5F2BDZ2</accession>
<dbReference type="Proteomes" id="UP000298429">
    <property type="component" value="Unassembled WGS sequence"/>
</dbReference>
<reference evidence="2 3" key="1">
    <citation type="journal article" date="2019" name="PLoS Negl. Trop. Dis.">
        <title>Revisiting the worldwide diversity of Leptospira species in the environment.</title>
        <authorList>
            <person name="Vincent A.T."/>
            <person name="Schiettekatte O."/>
            <person name="Bourhy P."/>
            <person name="Veyrier F.J."/>
            <person name="Picardeau M."/>
        </authorList>
    </citation>
    <scope>NUCLEOTIDE SEQUENCE [LARGE SCALE GENOMIC DNA]</scope>
    <source>
        <strain evidence="2 3">201702444</strain>
    </source>
</reference>
<feature type="transmembrane region" description="Helical" evidence="1">
    <location>
        <begin position="252"/>
        <end position="270"/>
    </location>
</feature>
<dbReference type="RefSeq" id="WP_135670702.1">
    <property type="nucleotide sequence ID" value="NZ_RQGN01000044.1"/>
</dbReference>
<keyword evidence="1" id="KW-1133">Transmembrane helix</keyword>
<dbReference type="OrthoDB" id="7053677at2"/>
<protein>
    <submittedName>
        <fullName evidence="2">Uncharacterized protein</fullName>
    </submittedName>
</protein>
<proteinExistence type="predicted"/>
<dbReference type="AlphaFoldDB" id="A0A5F2BDZ2"/>
<keyword evidence="1" id="KW-0812">Transmembrane</keyword>
<organism evidence="2 3">
    <name type="scientific">Leptospira barantonii</name>
    <dbReference type="NCBI Taxonomy" id="2023184"/>
    <lineage>
        <taxon>Bacteria</taxon>
        <taxon>Pseudomonadati</taxon>
        <taxon>Spirochaetota</taxon>
        <taxon>Spirochaetia</taxon>
        <taxon>Leptospirales</taxon>
        <taxon>Leptospiraceae</taxon>
        <taxon>Leptospira</taxon>
    </lineage>
</organism>